<evidence type="ECO:0000256" key="1">
    <source>
        <dbReference type="SAM" id="SignalP"/>
    </source>
</evidence>
<feature type="chain" id="PRO_5045674455" description="Transporter" evidence="1">
    <location>
        <begin position="26"/>
        <end position="305"/>
    </location>
</feature>
<gene>
    <name evidence="2" type="ORF">SIID45300_02315</name>
</gene>
<evidence type="ECO:0000313" key="3">
    <source>
        <dbReference type="Proteomes" id="UP001628193"/>
    </source>
</evidence>
<evidence type="ECO:0008006" key="4">
    <source>
        <dbReference type="Google" id="ProtNLM"/>
    </source>
</evidence>
<comment type="caution">
    <text evidence="2">The sequence shown here is derived from an EMBL/GenBank/DDBJ whole genome shotgun (WGS) entry which is preliminary data.</text>
</comment>
<accession>A0ABQ0CB91</accession>
<dbReference type="Proteomes" id="UP001628193">
    <property type="component" value="Unassembled WGS sequence"/>
</dbReference>
<protein>
    <recommendedName>
        <fullName evidence="4">Transporter</fullName>
    </recommendedName>
</protein>
<name>A0ABQ0CB91_9PROT</name>
<keyword evidence="1" id="KW-0732">Signal</keyword>
<reference evidence="2 3" key="1">
    <citation type="submission" date="2024-05" db="EMBL/GenBank/DDBJ databases">
        <authorList>
            <consortium name="Candidatus Magnetaquicoccaceae bacterium FCR-1 genome sequencing consortium"/>
            <person name="Shimoshige H."/>
            <person name="Shimamura S."/>
            <person name="Taoka A."/>
            <person name="Kobayashi H."/>
            <person name="Maekawa T."/>
        </authorList>
    </citation>
    <scope>NUCLEOTIDE SEQUENCE [LARGE SCALE GENOMIC DNA]</scope>
    <source>
        <strain evidence="2 3">FCR-1</strain>
    </source>
</reference>
<proteinExistence type="predicted"/>
<feature type="signal peptide" evidence="1">
    <location>
        <begin position="1"/>
        <end position="25"/>
    </location>
</feature>
<evidence type="ECO:0000313" key="2">
    <source>
        <dbReference type="EMBL" id="GAB0057980.1"/>
    </source>
</evidence>
<reference evidence="2 3" key="2">
    <citation type="submission" date="2024-09" db="EMBL/GenBank/DDBJ databases">
        <title>Draft genome sequence of Candidatus Magnetaquicoccaceae bacterium FCR-1.</title>
        <authorList>
            <person name="Shimoshige H."/>
            <person name="Shimamura S."/>
            <person name="Taoka A."/>
            <person name="Kobayashi H."/>
            <person name="Maekawa T."/>
        </authorList>
    </citation>
    <scope>NUCLEOTIDE SEQUENCE [LARGE SCALE GENOMIC DNA]</scope>
    <source>
        <strain evidence="2 3">FCR-1</strain>
    </source>
</reference>
<dbReference type="RefSeq" id="WP_420905662.1">
    <property type="nucleotide sequence ID" value="NZ_BAAFGK010000004.1"/>
</dbReference>
<dbReference type="EMBL" id="BAAFGK010000004">
    <property type="protein sequence ID" value="GAB0057980.1"/>
    <property type="molecule type" value="Genomic_DNA"/>
</dbReference>
<sequence length="305" mass="33143">MNRFKTMALAGVCATGLALQSDARAAGEQGHYVHGVEGIKAASLPPPGLYWRWYNAVYSATKLKDNQGNNQPVGLDLDVVATVNRLIWMTPNKFLGADYGMDIIVPLVNTDLDLNNVGGGLDFDRFGLGDITLEPLLLSWHGAQWDAAAAVGAYLPTGRYDKTNPASPGKDFYTLMLTLGGTWYPDAQKLWSMSLLSRYEIHSKKDDTDLRLGDDFHFEWGVGRKVSDLVELGLAGYAQWQVTDDRGSAAVGDPSVHDRVFGIGPEVSATVPFLKSVVSLRAIKEFGAEDRPQGSIVALTLTKPL</sequence>
<dbReference type="Pfam" id="PF13557">
    <property type="entry name" value="Phenol_MetA_deg"/>
    <property type="match status" value="1"/>
</dbReference>
<dbReference type="InterPro" id="IPR025737">
    <property type="entry name" value="FApF"/>
</dbReference>
<keyword evidence="3" id="KW-1185">Reference proteome</keyword>
<organism evidence="2 3">
    <name type="scientific">Candidatus Magnetaquiglobus chichijimensis</name>
    <dbReference type="NCBI Taxonomy" id="3141448"/>
    <lineage>
        <taxon>Bacteria</taxon>
        <taxon>Pseudomonadati</taxon>
        <taxon>Pseudomonadota</taxon>
        <taxon>Magnetococcia</taxon>
        <taxon>Magnetococcales</taxon>
        <taxon>Candidatus Magnetaquicoccaceae</taxon>
        <taxon>Candidatus Magnetaquiglobus</taxon>
    </lineage>
</organism>